<dbReference type="AlphaFoldDB" id="A0A0A9G292"/>
<sequence length="62" mass="7008">MIFGGRTKKEIFSTNGPACRRLGVSVPLHLRLKWTREILEETNHTIGRLSGPCEISTEKRSV</sequence>
<reference evidence="1" key="1">
    <citation type="submission" date="2014-09" db="EMBL/GenBank/DDBJ databases">
        <authorList>
            <person name="Magalhaes I.L.F."/>
            <person name="Oliveira U."/>
            <person name="Santos F.R."/>
            <person name="Vidigal T.H.D.A."/>
            <person name="Brescovit A.D."/>
            <person name="Santos A.J."/>
        </authorList>
    </citation>
    <scope>NUCLEOTIDE SEQUENCE</scope>
    <source>
        <tissue evidence="1">Shoot tissue taken approximately 20 cm above the soil surface</tissue>
    </source>
</reference>
<dbReference type="EMBL" id="GBRH01181245">
    <property type="protein sequence ID" value="JAE16651.1"/>
    <property type="molecule type" value="Transcribed_RNA"/>
</dbReference>
<evidence type="ECO:0000313" key="1">
    <source>
        <dbReference type="EMBL" id="JAE16651.1"/>
    </source>
</evidence>
<protein>
    <submittedName>
        <fullName evidence="1">Uncharacterized protein</fullName>
    </submittedName>
</protein>
<accession>A0A0A9G292</accession>
<name>A0A0A9G292_ARUDO</name>
<proteinExistence type="predicted"/>
<reference evidence="1" key="2">
    <citation type="journal article" date="2015" name="Data Brief">
        <title>Shoot transcriptome of the giant reed, Arundo donax.</title>
        <authorList>
            <person name="Barrero R.A."/>
            <person name="Guerrero F.D."/>
            <person name="Moolhuijzen P."/>
            <person name="Goolsby J.A."/>
            <person name="Tidwell J."/>
            <person name="Bellgard S.E."/>
            <person name="Bellgard M.I."/>
        </authorList>
    </citation>
    <scope>NUCLEOTIDE SEQUENCE</scope>
    <source>
        <tissue evidence="1">Shoot tissue taken approximately 20 cm above the soil surface</tissue>
    </source>
</reference>
<organism evidence="1">
    <name type="scientific">Arundo donax</name>
    <name type="common">Giant reed</name>
    <name type="synonym">Donax arundinaceus</name>
    <dbReference type="NCBI Taxonomy" id="35708"/>
    <lineage>
        <taxon>Eukaryota</taxon>
        <taxon>Viridiplantae</taxon>
        <taxon>Streptophyta</taxon>
        <taxon>Embryophyta</taxon>
        <taxon>Tracheophyta</taxon>
        <taxon>Spermatophyta</taxon>
        <taxon>Magnoliopsida</taxon>
        <taxon>Liliopsida</taxon>
        <taxon>Poales</taxon>
        <taxon>Poaceae</taxon>
        <taxon>PACMAD clade</taxon>
        <taxon>Arundinoideae</taxon>
        <taxon>Arundineae</taxon>
        <taxon>Arundo</taxon>
    </lineage>
</organism>